<proteinExistence type="predicted"/>
<gene>
    <name evidence="1" type="ORF">FLB61_01985</name>
</gene>
<comment type="caution">
    <text evidence="1">The sequence shown here is derived from an EMBL/GenBank/DDBJ whole genome shotgun (WGS) entry which is preliminary data.</text>
</comment>
<dbReference type="EMBL" id="VIRV01000001">
    <property type="protein sequence ID" value="MBY0757881.1"/>
    <property type="molecule type" value="Genomic_DNA"/>
</dbReference>
<sequence length="321" mass="37155">MYPEIHYKRDGQQITVCGCYGQDPEVRLPDRIEGLPVTAIAAYAFAQTEEEKGLSVFRDDACFRTEKEERLCGGRVTSVALPDWTERIGNYAFYRCFRLKELEFTDSLVDIGGGAFTGCQLERIRISCRNSQKTCLKQILEEQRFLLDVRIRYESPDGKTQTAHLIFPEHYEEAVENTPARIVSTQYHGSGGDYRQCIYNREIRYEEYDALFEKAKIQETKETAVKIAVARVTEPYRLGQRAKEDYAAFIREECRTAMKIILSDEDEDVLRILLQERVFQEMEMKEMLDETAKAGHTEFTAILMEAKRKIAHGTKKKSFDL</sequence>
<name>A0ABS7L4B4_9FIRM</name>
<dbReference type="Pfam" id="PF13306">
    <property type="entry name" value="LRR_5"/>
    <property type="match status" value="1"/>
</dbReference>
<accession>A0ABS7L4B4</accession>
<organism evidence="1 2">
    <name type="scientific">Sellimonas caecigallum</name>
    <dbReference type="NCBI Taxonomy" id="2592333"/>
    <lineage>
        <taxon>Bacteria</taxon>
        <taxon>Bacillati</taxon>
        <taxon>Bacillota</taxon>
        <taxon>Clostridia</taxon>
        <taxon>Lachnospirales</taxon>
        <taxon>Lachnospiraceae</taxon>
        <taxon>Sellimonas</taxon>
    </lineage>
</organism>
<evidence type="ECO:0000313" key="2">
    <source>
        <dbReference type="Proteomes" id="UP000779049"/>
    </source>
</evidence>
<dbReference type="Proteomes" id="UP000779049">
    <property type="component" value="Unassembled WGS sequence"/>
</dbReference>
<dbReference type="RefSeq" id="WP_221919256.1">
    <property type="nucleotide sequence ID" value="NZ_CP173660.1"/>
</dbReference>
<dbReference type="InterPro" id="IPR026906">
    <property type="entry name" value="LRR_5"/>
</dbReference>
<evidence type="ECO:0000313" key="1">
    <source>
        <dbReference type="EMBL" id="MBY0757881.1"/>
    </source>
</evidence>
<dbReference type="Gene3D" id="3.80.10.10">
    <property type="entry name" value="Ribonuclease Inhibitor"/>
    <property type="match status" value="1"/>
</dbReference>
<reference evidence="1 2" key="1">
    <citation type="journal article" date="2020" name="New Microbes New Infect">
        <title>Sellimonas caecigallum sp. nov., description and genome sequence of a new member of the Sellimonas genus isolated from the cecum of feral chicken.</title>
        <authorList>
            <person name="Wongkuna S."/>
            <person name="Ghimire S."/>
            <person name="Antony L."/>
            <person name="Chankhamhaengdecha S."/>
            <person name="Janvilisri T."/>
            <person name="Scaria J."/>
        </authorList>
    </citation>
    <scope>NUCLEOTIDE SEQUENCE [LARGE SCALE GENOMIC DNA]</scope>
    <source>
        <strain evidence="1 2">SW451</strain>
    </source>
</reference>
<dbReference type="InterPro" id="IPR032675">
    <property type="entry name" value="LRR_dom_sf"/>
</dbReference>
<protein>
    <submittedName>
        <fullName evidence="1">Leucine-rich repeat domain-containing protein</fullName>
    </submittedName>
</protein>
<keyword evidence="2" id="KW-1185">Reference proteome</keyword>